<feature type="domain" description="Tc1-like transposase DDE" evidence="1">
    <location>
        <begin position="22"/>
        <end position="102"/>
    </location>
</feature>
<protein>
    <recommendedName>
        <fullName evidence="1">Tc1-like transposase DDE domain-containing protein</fullName>
    </recommendedName>
</protein>
<gene>
    <name evidence="2" type="ORF">HHI36_000394</name>
</gene>
<accession>A0ABD2P4I4</accession>
<name>A0ABD2P4I4_9CUCU</name>
<comment type="caution">
    <text evidence="2">The sequence shown here is derived from an EMBL/GenBank/DDBJ whole genome shotgun (WGS) entry which is preliminary data.</text>
</comment>
<dbReference type="Proteomes" id="UP001516400">
    <property type="component" value="Unassembled WGS sequence"/>
</dbReference>
<reference evidence="2 3" key="1">
    <citation type="journal article" date="2021" name="BMC Biol.">
        <title>Horizontally acquired antibacterial genes associated with adaptive radiation of ladybird beetles.</title>
        <authorList>
            <person name="Li H.S."/>
            <person name="Tang X.F."/>
            <person name="Huang Y.H."/>
            <person name="Xu Z.Y."/>
            <person name="Chen M.L."/>
            <person name="Du X.Y."/>
            <person name="Qiu B.Y."/>
            <person name="Chen P.T."/>
            <person name="Zhang W."/>
            <person name="Slipinski A."/>
            <person name="Escalona H.E."/>
            <person name="Waterhouse R.M."/>
            <person name="Zwick A."/>
            <person name="Pang H."/>
        </authorList>
    </citation>
    <scope>NUCLEOTIDE SEQUENCE [LARGE SCALE GENOMIC DNA]</scope>
    <source>
        <strain evidence="2">SYSU2018</strain>
    </source>
</reference>
<evidence type="ECO:0000313" key="3">
    <source>
        <dbReference type="Proteomes" id="UP001516400"/>
    </source>
</evidence>
<organism evidence="2 3">
    <name type="scientific">Cryptolaemus montrouzieri</name>
    <dbReference type="NCBI Taxonomy" id="559131"/>
    <lineage>
        <taxon>Eukaryota</taxon>
        <taxon>Metazoa</taxon>
        <taxon>Ecdysozoa</taxon>
        <taxon>Arthropoda</taxon>
        <taxon>Hexapoda</taxon>
        <taxon>Insecta</taxon>
        <taxon>Pterygota</taxon>
        <taxon>Neoptera</taxon>
        <taxon>Endopterygota</taxon>
        <taxon>Coleoptera</taxon>
        <taxon>Polyphaga</taxon>
        <taxon>Cucujiformia</taxon>
        <taxon>Coccinelloidea</taxon>
        <taxon>Coccinellidae</taxon>
        <taxon>Scymninae</taxon>
        <taxon>Scymnini</taxon>
        <taxon>Cryptolaemus</taxon>
    </lineage>
</organism>
<sequence length="130" mass="15076">MCVMFWGGIMLVGKTDLISFSASVTARNYVNLVLELIVRLWLGAHGENFFFMQDNVPPHTINLARHYLETEGIAILDWPACSPDLNPVEHLWEYLKRKITSRQDNRRIPQHLIQAATEEWQNITPEEDKT</sequence>
<dbReference type="AlphaFoldDB" id="A0ABD2P4I4"/>
<dbReference type="Gene3D" id="3.30.420.10">
    <property type="entry name" value="Ribonuclease H-like superfamily/Ribonuclease H"/>
    <property type="match status" value="1"/>
</dbReference>
<evidence type="ECO:0000259" key="1">
    <source>
        <dbReference type="Pfam" id="PF13358"/>
    </source>
</evidence>
<keyword evidence="3" id="KW-1185">Reference proteome</keyword>
<evidence type="ECO:0000313" key="2">
    <source>
        <dbReference type="EMBL" id="KAL3285874.1"/>
    </source>
</evidence>
<proteinExistence type="predicted"/>
<dbReference type="InterPro" id="IPR038717">
    <property type="entry name" value="Tc1-like_DDE_dom"/>
</dbReference>
<dbReference type="EMBL" id="JABFTP020000185">
    <property type="protein sequence ID" value="KAL3285874.1"/>
    <property type="molecule type" value="Genomic_DNA"/>
</dbReference>
<dbReference type="InterPro" id="IPR036397">
    <property type="entry name" value="RNaseH_sf"/>
</dbReference>
<dbReference type="Pfam" id="PF13358">
    <property type="entry name" value="DDE_3"/>
    <property type="match status" value="1"/>
</dbReference>